<sequence>MSSRTLSSFLHVQECYSCYLKPTKIQRSQLQPTSGS</sequence>
<accession>A0A3P6GEV8</accession>
<evidence type="ECO:0000313" key="1">
    <source>
        <dbReference type="EMBL" id="VDD64010.1"/>
    </source>
</evidence>
<proteinExistence type="predicted"/>
<dbReference type="AlphaFoldDB" id="A0A3P6GEV8"/>
<protein>
    <submittedName>
        <fullName evidence="1">Uncharacterized protein</fullName>
    </submittedName>
</protein>
<organism evidence="1">
    <name type="scientific">Brassica oleracea</name>
    <name type="common">Wild cabbage</name>
    <dbReference type="NCBI Taxonomy" id="3712"/>
    <lineage>
        <taxon>Eukaryota</taxon>
        <taxon>Viridiplantae</taxon>
        <taxon>Streptophyta</taxon>
        <taxon>Embryophyta</taxon>
        <taxon>Tracheophyta</taxon>
        <taxon>Spermatophyta</taxon>
        <taxon>Magnoliopsida</taxon>
        <taxon>eudicotyledons</taxon>
        <taxon>Gunneridae</taxon>
        <taxon>Pentapetalae</taxon>
        <taxon>rosids</taxon>
        <taxon>malvids</taxon>
        <taxon>Brassicales</taxon>
        <taxon>Brassicaceae</taxon>
        <taxon>Brassiceae</taxon>
        <taxon>Brassica</taxon>
    </lineage>
</organism>
<gene>
    <name evidence="1" type="ORF">BOLC6T39463H</name>
</gene>
<dbReference type="EMBL" id="LR031880">
    <property type="protein sequence ID" value="VDD64010.1"/>
    <property type="molecule type" value="Genomic_DNA"/>
</dbReference>
<name>A0A3P6GEV8_BRAOL</name>
<reference evidence="1" key="1">
    <citation type="submission" date="2018-11" db="EMBL/GenBank/DDBJ databases">
        <authorList>
            <consortium name="Genoscope - CEA"/>
            <person name="William W."/>
        </authorList>
    </citation>
    <scope>NUCLEOTIDE SEQUENCE</scope>
</reference>